<dbReference type="EMBL" id="MFQH01000024">
    <property type="protein sequence ID" value="OGH77359.1"/>
    <property type="molecule type" value="Genomic_DNA"/>
</dbReference>
<name>A0A1F6N0A9_9BACT</name>
<evidence type="ECO:0000313" key="1">
    <source>
        <dbReference type="EMBL" id="OGH77359.1"/>
    </source>
</evidence>
<evidence type="ECO:0000313" key="2">
    <source>
        <dbReference type="Proteomes" id="UP000177040"/>
    </source>
</evidence>
<evidence type="ECO:0008006" key="3">
    <source>
        <dbReference type="Google" id="ProtNLM"/>
    </source>
</evidence>
<comment type="caution">
    <text evidence="1">The sequence shown here is derived from an EMBL/GenBank/DDBJ whole genome shotgun (WGS) entry which is preliminary data.</text>
</comment>
<reference evidence="1 2" key="1">
    <citation type="journal article" date="2016" name="Nat. Commun.">
        <title>Thousands of microbial genomes shed light on interconnected biogeochemical processes in an aquifer system.</title>
        <authorList>
            <person name="Anantharaman K."/>
            <person name="Brown C.T."/>
            <person name="Hug L.A."/>
            <person name="Sharon I."/>
            <person name="Castelle C.J."/>
            <person name="Probst A.J."/>
            <person name="Thomas B.C."/>
            <person name="Singh A."/>
            <person name="Wilkins M.J."/>
            <person name="Karaoz U."/>
            <person name="Brodie E.L."/>
            <person name="Williams K.H."/>
            <person name="Hubbard S.S."/>
            <person name="Banfield J.F."/>
        </authorList>
    </citation>
    <scope>NUCLEOTIDE SEQUENCE [LARGE SCALE GENOMIC DNA]</scope>
</reference>
<organism evidence="1 2">
    <name type="scientific">Candidatus Magasanikbacteria bacterium RIFCSPLOWO2_01_FULL_40_15</name>
    <dbReference type="NCBI Taxonomy" id="1798686"/>
    <lineage>
        <taxon>Bacteria</taxon>
        <taxon>Candidatus Magasanikiibacteriota</taxon>
    </lineage>
</organism>
<gene>
    <name evidence="1" type="ORF">A2983_01490</name>
</gene>
<proteinExistence type="predicted"/>
<dbReference type="SUPFAM" id="SSF143100">
    <property type="entry name" value="TTHA1013/TTHA0281-like"/>
    <property type="match status" value="1"/>
</dbReference>
<dbReference type="Proteomes" id="UP000177040">
    <property type="component" value="Unassembled WGS sequence"/>
</dbReference>
<dbReference type="AlphaFoldDB" id="A0A1F6N0A9"/>
<dbReference type="InterPro" id="IPR035069">
    <property type="entry name" value="TTHA1013/TTHA0281-like"/>
</dbReference>
<protein>
    <recommendedName>
        <fullName evidence="3">HicB-like antitoxin of toxin-antitoxin system domain-containing protein</fullName>
    </recommendedName>
</protein>
<dbReference type="Gene3D" id="3.30.160.250">
    <property type="match status" value="1"/>
</dbReference>
<accession>A0A1F6N0A9</accession>
<sequence length="94" mass="10905">MLLQINFNLKNIKEAIEKSVNYKLPEFFLFQIEKTPEGWFVATSTDLPGLITEGKDKQELLYMIEDALLTYFDVPNNHIESKFESSSRLICNTV</sequence>